<dbReference type="EMBL" id="VEPZ02001596">
    <property type="protein sequence ID" value="KAE8666424.1"/>
    <property type="molecule type" value="Genomic_DNA"/>
</dbReference>
<accession>A0A6A2Y8X7</accession>
<dbReference type="GO" id="GO:0005634">
    <property type="term" value="C:nucleus"/>
    <property type="evidence" value="ECO:0007669"/>
    <property type="project" value="TreeGrafter"/>
</dbReference>
<feature type="compositionally biased region" description="Polar residues" evidence="1">
    <location>
        <begin position="7"/>
        <end position="22"/>
    </location>
</feature>
<evidence type="ECO:0000313" key="2">
    <source>
        <dbReference type="EMBL" id="KAE8666424.1"/>
    </source>
</evidence>
<evidence type="ECO:0000256" key="1">
    <source>
        <dbReference type="SAM" id="MobiDB-lite"/>
    </source>
</evidence>
<feature type="compositionally biased region" description="Low complexity" evidence="1">
    <location>
        <begin position="23"/>
        <end position="40"/>
    </location>
</feature>
<evidence type="ECO:0000313" key="3">
    <source>
        <dbReference type="Proteomes" id="UP000436088"/>
    </source>
</evidence>
<proteinExistence type="predicted"/>
<reference evidence="2" key="1">
    <citation type="submission" date="2019-09" db="EMBL/GenBank/DDBJ databases">
        <title>Draft genome information of white flower Hibiscus syriacus.</title>
        <authorList>
            <person name="Kim Y.-M."/>
        </authorList>
    </citation>
    <scope>NUCLEOTIDE SEQUENCE [LARGE SCALE GENOMIC DNA]</scope>
    <source>
        <strain evidence="2">YM2019G1</strain>
    </source>
</reference>
<dbReference type="Proteomes" id="UP000436088">
    <property type="component" value="Unassembled WGS sequence"/>
</dbReference>
<sequence length="388" mass="42841">MPPSHPNNPTASLSCPTQINGYSPSSQQGSPSHSRSLSQSTFFSLNTKPPWSSLPNIGISISSLSDPVYNGVSMENKSSPQSISIGNPGVEEPIQLVVAQRHGGESSDNEVESSVKRSAAGDIAPTVRQFQSVSMDSFKGSLQFEDESTKQNRGVHQSTGSSEFNEVELKKIMENEKLTEIAYVDPKLVKSSFQGAKMRYIAELEHKVDTAASEAVDNSSSNNSGGDKYIRVKTLGFLDDLDRWMSLDPIVEIRTVWVPVEFWWVGLLLYFLLGLNRVGFCKLGLQNRDSFGLTSQNNELKFRLQAIEQQARLKDDILIMTGNPRLKLAAAVLSGEAHLSNIVARQVSINHSRFQSHPQQLNVHLAQQHQHRLQNQQQIGEPSGNESN</sequence>
<dbReference type="PANTHER" id="PTHR13690">
    <property type="entry name" value="TRANSCRIPTION FACTOR POSF21-RELATED"/>
    <property type="match status" value="1"/>
</dbReference>
<dbReference type="PANTHER" id="PTHR13690:SF105">
    <property type="entry name" value="TRANSCRIPTION FACTOR POSF21-RELATED"/>
    <property type="match status" value="1"/>
</dbReference>
<dbReference type="AlphaFoldDB" id="A0A6A2Y8X7"/>
<dbReference type="GO" id="GO:0003700">
    <property type="term" value="F:DNA-binding transcription factor activity"/>
    <property type="evidence" value="ECO:0007669"/>
    <property type="project" value="TreeGrafter"/>
</dbReference>
<keyword evidence="3" id="KW-1185">Reference proteome</keyword>
<organism evidence="2 3">
    <name type="scientific">Hibiscus syriacus</name>
    <name type="common">Rose of Sharon</name>
    <dbReference type="NCBI Taxonomy" id="106335"/>
    <lineage>
        <taxon>Eukaryota</taxon>
        <taxon>Viridiplantae</taxon>
        <taxon>Streptophyta</taxon>
        <taxon>Embryophyta</taxon>
        <taxon>Tracheophyta</taxon>
        <taxon>Spermatophyta</taxon>
        <taxon>Magnoliopsida</taxon>
        <taxon>eudicotyledons</taxon>
        <taxon>Gunneridae</taxon>
        <taxon>Pentapetalae</taxon>
        <taxon>rosids</taxon>
        <taxon>malvids</taxon>
        <taxon>Malvales</taxon>
        <taxon>Malvaceae</taxon>
        <taxon>Malvoideae</taxon>
        <taxon>Hibiscus</taxon>
    </lineage>
</organism>
<gene>
    <name evidence="2" type="ORF">F3Y22_tig00112498pilonHSYRG00081</name>
</gene>
<name>A0A6A2Y8X7_HIBSY</name>
<feature type="region of interest" description="Disordered" evidence="1">
    <location>
        <begin position="101"/>
        <end position="122"/>
    </location>
</feature>
<feature type="region of interest" description="Disordered" evidence="1">
    <location>
        <begin position="1"/>
        <end position="41"/>
    </location>
</feature>
<protein>
    <submittedName>
        <fullName evidence="2">Regulator of chromosome condensation family protein isoform 1</fullName>
    </submittedName>
</protein>
<comment type="caution">
    <text evidence="2">The sequence shown here is derived from an EMBL/GenBank/DDBJ whole genome shotgun (WGS) entry which is preliminary data.</text>
</comment>